<evidence type="ECO:0000256" key="15">
    <source>
        <dbReference type="ARBA" id="ARBA00022842"/>
    </source>
</evidence>
<dbReference type="GO" id="GO:0045087">
    <property type="term" value="P:innate immune response"/>
    <property type="evidence" value="ECO:0007669"/>
    <property type="project" value="UniProtKB-KW"/>
</dbReference>
<keyword evidence="8" id="KW-0597">Phosphoprotein</keyword>
<evidence type="ECO:0000256" key="19">
    <source>
        <dbReference type="ARBA" id="ARBA00048679"/>
    </source>
</evidence>
<dbReference type="GO" id="GO:0004674">
    <property type="term" value="F:protein serine/threonine kinase activity"/>
    <property type="evidence" value="ECO:0007669"/>
    <property type="project" value="UniProtKB-UniRule"/>
</dbReference>
<evidence type="ECO:0000256" key="1">
    <source>
        <dbReference type="ARBA" id="ARBA00001946"/>
    </source>
</evidence>
<dbReference type="SMART" id="SM00090">
    <property type="entry name" value="RIO"/>
    <property type="match status" value="1"/>
</dbReference>
<feature type="domain" description="Protein kinase" evidence="23">
    <location>
        <begin position="253"/>
        <end position="524"/>
    </location>
</feature>
<evidence type="ECO:0000256" key="12">
    <source>
        <dbReference type="ARBA" id="ARBA00022741"/>
    </source>
</evidence>
<evidence type="ECO:0000256" key="3">
    <source>
        <dbReference type="ARBA" id="ARBA00009196"/>
    </source>
</evidence>
<dbReference type="InterPro" id="IPR018935">
    <property type="entry name" value="RIO_kinase_CS"/>
</dbReference>
<dbReference type="Gene3D" id="1.10.510.10">
    <property type="entry name" value="Transferase(Phosphotransferase) domain 1"/>
    <property type="match status" value="1"/>
</dbReference>
<evidence type="ECO:0000256" key="6">
    <source>
        <dbReference type="ARBA" id="ARBA00022517"/>
    </source>
</evidence>
<evidence type="ECO:0000256" key="14">
    <source>
        <dbReference type="ARBA" id="ARBA00022840"/>
    </source>
</evidence>
<evidence type="ECO:0000256" key="4">
    <source>
        <dbReference type="ARBA" id="ARBA00012513"/>
    </source>
</evidence>
<dbReference type="GO" id="GO:0051607">
    <property type="term" value="P:defense response to virus"/>
    <property type="evidence" value="ECO:0007669"/>
    <property type="project" value="UniProtKB-KW"/>
</dbReference>
<organism evidence="24 25">
    <name type="scientific">Brassicogethes aeneus</name>
    <name type="common">Rape pollen beetle</name>
    <name type="synonym">Meligethes aeneus</name>
    <dbReference type="NCBI Taxonomy" id="1431903"/>
    <lineage>
        <taxon>Eukaryota</taxon>
        <taxon>Metazoa</taxon>
        <taxon>Ecdysozoa</taxon>
        <taxon>Arthropoda</taxon>
        <taxon>Hexapoda</taxon>
        <taxon>Insecta</taxon>
        <taxon>Pterygota</taxon>
        <taxon>Neoptera</taxon>
        <taxon>Endopterygota</taxon>
        <taxon>Coleoptera</taxon>
        <taxon>Polyphaga</taxon>
        <taxon>Cucujiformia</taxon>
        <taxon>Nitidulidae</taxon>
        <taxon>Meligethinae</taxon>
        <taxon>Brassicogethes</taxon>
    </lineage>
</organism>
<keyword evidence="10 22" id="KW-0808">Transferase</keyword>
<evidence type="ECO:0000256" key="10">
    <source>
        <dbReference type="ARBA" id="ARBA00022679"/>
    </source>
</evidence>
<keyword evidence="11 22" id="KW-0479">Metal-binding</keyword>
<reference evidence="24" key="1">
    <citation type="submission" date="2021-12" db="EMBL/GenBank/DDBJ databases">
        <authorList>
            <person name="King R."/>
        </authorList>
    </citation>
    <scope>NUCLEOTIDE SEQUENCE</scope>
</reference>
<dbReference type="InterPro" id="IPR018934">
    <property type="entry name" value="RIO_dom"/>
</dbReference>
<dbReference type="PROSITE" id="PS01245">
    <property type="entry name" value="RIO1"/>
    <property type="match status" value="1"/>
</dbReference>
<evidence type="ECO:0000313" key="24">
    <source>
        <dbReference type="EMBL" id="CAH0563539.1"/>
    </source>
</evidence>
<dbReference type="PANTHER" id="PTHR45723">
    <property type="entry name" value="SERINE/THREONINE-PROTEIN KINASE RIO1"/>
    <property type="match status" value="1"/>
</dbReference>
<dbReference type="GO" id="GO:0005737">
    <property type="term" value="C:cytoplasm"/>
    <property type="evidence" value="ECO:0007669"/>
    <property type="project" value="UniProtKB-SubCell"/>
</dbReference>
<keyword evidence="17" id="KW-0051">Antiviral defense</keyword>
<dbReference type="InterPro" id="IPR017406">
    <property type="entry name" value="Ser/Thr_kinase_Rio3"/>
</dbReference>
<dbReference type="GO" id="GO:0005524">
    <property type="term" value="F:ATP binding"/>
    <property type="evidence" value="ECO:0007669"/>
    <property type="project" value="UniProtKB-UniRule"/>
</dbReference>
<gene>
    <name evidence="24" type="ORF">MELIAE_LOCUS12338</name>
</gene>
<evidence type="ECO:0000256" key="9">
    <source>
        <dbReference type="ARBA" id="ARBA00022588"/>
    </source>
</evidence>
<dbReference type="AlphaFoldDB" id="A0A9P0FMK6"/>
<dbReference type="InterPro" id="IPR051272">
    <property type="entry name" value="RIO-type_Ser/Thr_kinase"/>
</dbReference>
<keyword evidence="5" id="KW-0963">Cytoplasm</keyword>
<evidence type="ECO:0000313" key="25">
    <source>
        <dbReference type="Proteomes" id="UP001154078"/>
    </source>
</evidence>
<dbReference type="FunFam" id="3.30.200.20:FF:000200">
    <property type="entry name" value="Serine/threonine-protein kinase RIO3"/>
    <property type="match status" value="1"/>
</dbReference>
<comment type="catalytic activity">
    <reaction evidence="19 22">
        <text>L-seryl-[protein] + ATP = O-phospho-L-seryl-[protein] + ADP + H(+)</text>
        <dbReference type="Rhea" id="RHEA:17989"/>
        <dbReference type="Rhea" id="RHEA-COMP:9863"/>
        <dbReference type="Rhea" id="RHEA-COMP:11604"/>
        <dbReference type="ChEBI" id="CHEBI:15378"/>
        <dbReference type="ChEBI" id="CHEBI:29999"/>
        <dbReference type="ChEBI" id="CHEBI:30616"/>
        <dbReference type="ChEBI" id="CHEBI:83421"/>
        <dbReference type="ChEBI" id="CHEBI:456216"/>
        <dbReference type="EC" id="2.7.11.1"/>
    </reaction>
</comment>
<dbReference type="PIRSF" id="PIRSF038146">
    <property type="entry name" value="Ser/Thr_PK_RIO3"/>
    <property type="match status" value="1"/>
</dbReference>
<keyword evidence="7 22" id="KW-0723">Serine/threonine-protein kinase</keyword>
<name>A0A9P0FMK6_BRAAE</name>
<evidence type="ECO:0000256" key="17">
    <source>
        <dbReference type="ARBA" id="ARBA00023118"/>
    </source>
</evidence>
<comment type="cofactor">
    <cofactor evidence="1 22">
        <name>Mg(2+)</name>
        <dbReference type="ChEBI" id="CHEBI:18420"/>
    </cofactor>
</comment>
<sequence length="524" mass="60663">MSCPWAKIEKPEPVNFEDIMSEEVARDLQAKEEKKSFKNVETTEEVKTMKSEENIPVDVLKAISSETYESDEMIAKMLQMQFNKEYDDNLQRTAEKYNGGSKVSVSFENYKRAPYSFDFESDSEEEEITDILDRKDWDRFDDVLRKYNDIPKTGYKVNPDGSIVTKHDVDMNGRKNACKLLAFPPEFCTGDGEDFDLKISNKVFNSLKMHSKNEQARRHKFHDKKEDQATAEFGMDEYTQLILYKMINRALLDQVNGIISIGKEAVIIHADGDSTNEKVQVPKECAIKVFKTTLSEFKQRDKYIKDDHRFKNRIGNLEARKTVNLWAQKEMANLIRLKRAGIPCPDVVELKKHVLVMSFIGENHRAAPKLKDTKLTDAEYIVAYEQIIEDMKSLYQKANLVHADLSEYNILYHKKTCYFIDVSQSVEPSHLNSFHFLMRDCENITNYFTKKGVPEMKTPQELFEYIVGYSYEDRVALDLIIENFKPKPHLVGRPGVESGYNFDNAWEKSKNGELPNIDAEEVVA</sequence>
<keyword evidence="14" id="KW-0067">ATP-binding</keyword>
<proteinExistence type="inferred from homology"/>
<evidence type="ECO:0000256" key="21">
    <source>
        <dbReference type="ARBA" id="ARBA00068351"/>
    </source>
</evidence>
<evidence type="ECO:0000256" key="2">
    <source>
        <dbReference type="ARBA" id="ARBA00004496"/>
    </source>
</evidence>
<dbReference type="GO" id="GO:0042254">
    <property type="term" value="P:ribosome biogenesis"/>
    <property type="evidence" value="ECO:0007669"/>
    <property type="project" value="UniProtKB-KW"/>
</dbReference>
<dbReference type="PROSITE" id="PS50011">
    <property type="entry name" value="PROTEIN_KINASE_DOM"/>
    <property type="match status" value="1"/>
</dbReference>
<dbReference type="EMBL" id="OV121140">
    <property type="protein sequence ID" value="CAH0563539.1"/>
    <property type="molecule type" value="Genomic_DNA"/>
</dbReference>
<keyword evidence="13 22" id="KW-0418">Kinase</keyword>
<evidence type="ECO:0000256" key="18">
    <source>
        <dbReference type="ARBA" id="ARBA00047899"/>
    </source>
</evidence>
<keyword evidence="9" id="KW-0399">Innate immunity</keyword>
<evidence type="ECO:0000256" key="7">
    <source>
        <dbReference type="ARBA" id="ARBA00022527"/>
    </source>
</evidence>
<keyword evidence="25" id="KW-1185">Reference proteome</keyword>
<protein>
    <recommendedName>
        <fullName evidence="21 22">Serine/threonine-protein kinase RIO3</fullName>
        <ecNumber evidence="4 22">2.7.11.1</ecNumber>
    </recommendedName>
</protein>
<keyword evidence="16" id="KW-0391">Immunity</keyword>
<evidence type="ECO:0000256" key="16">
    <source>
        <dbReference type="ARBA" id="ARBA00022859"/>
    </source>
</evidence>
<evidence type="ECO:0000256" key="20">
    <source>
        <dbReference type="ARBA" id="ARBA00064322"/>
    </source>
</evidence>
<dbReference type="GO" id="GO:0046872">
    <property type="term" value="F:metal ion binding"/>
    <property type="evidence" value="ECO:0007669"/>
    <property type="project" value="UniProtKB-UniRule"/>
</dbReference>
<dbReference type="Pfam" id="PF01163">
    <property type="entry name" value="RIO1"/>
    <property type="match status" value="1"/>
</dbReference>
<evidence type="ECO:0000256" key="11">
    <source>
        <dbReference type="ARBA" id="ARBA00022723"/>
    </source>
</evidence>
<dbReference type="Gene3D" id="3.30.200.20">
    <property type="entry name" value="Phosphorylase Kinase, domain 1"/>
    <property type="match status" value="1"/>
</dbReference>
<comment type="catalytic activity">
    <reaction evidence="18 22">
        <text>L-threonyl-[protein] + ATP = O-phospho-L-threonyl-[protein] + ADP + H(+)</text>
        <dbReference type="Rhea" id="RHEA:46608"/>
        <dbReference type="Rhea" id="RHEA-COMP:11060"/>
        <dbReference type="Rhea" id="RHEA-COMP:11605"/>
        <dbReference type="ChEBI" id="CHEBI:15378"/>
        <dbReference type="ChEBI" id="CHEBI:30013"/>
        <dbReference type="ChEBI" id="CHEBI:30616"/>
        <dbReference type="ChEBI" id="CHEBI:61977"/>
        <dbReference type="ChEBI" id="CHEBI:456216"/>
        <dbReference type="EC" id="2.7.11.1"/>
    </reaction>
</comment>
<keyword evidence="6" id="KW-0690">Ribosome biogenesis</keyword>
<evidence type="ECO:0000256" key="5">
    <source>
        <dbReference type="ARBA" id="ARBA00022490"/>
    </source>
</evidence>
<comment type="subunit">
    <text evidence="20">Interacts with CASP10. Interacts with IRF3; RIOK3 probably mediates the interaction of TBK1 with IRF3. Associated with 40S pre-ribosomal particles.</text>
</comment>
<evidence type="ECO:0000256" key="8">
    <source>
        <dbReference type="ARBA" id="ARBA00022553"/>
    </source>
</evidence>
<comment type="subcellular location">
    <subcellularLocation>
        <location evidence="2">Cytoplasm</location>
    </subcellularLocation>
</comment>
<evidence type="ECO:0000256" key="13">
    <source>
        <dbReference type="ARBA" id="ARBA00022777"/>
    </source>
</evidence>
<dbReference type="SUPFAM" id="SSF56112">
    <property type="entry name" value="Protein kinase-like (PK-like)"/>
    <property type="match status" value="1"/>
</dbReference>
<dbReference type="OrthoDB" id="205248at2759"/>
<evidence type="ECO:0000256" key="22">
    <source>
        <dbReference type="PIRNR" id="PIRNR038146"/>
    </source>
</evidence>
<keyword evidence="12 22" id="KW-0547">Nucleotide-binding</keyword>
<comment type="similarity">
    <text evidence="3 22">Belongs to the protein kinase superfamily. RIO-type Ser/Thr kinase family.</text>
</comment>
<dbReference type="InterPro" id="IPR000687">
    <property type="entry name" value="RIO_kinase"/>
</dbReference>
<dbReference type="InterPro" id="IPR011009">
    <property type="entry name" value="Kinase-like_dom_sf"/>
</dbReference>
<dbReference type="Proteomes" id="UP001154078">
    <property type="component" value="Chromosome 9"/>
</dbReference>
<evidence type="ECO:0000259" key="23">
    <source>
        <dbReference type="PROSITE" id="PS50011"/>
    </source>
</evidence>
<dbReference type="EC" id="2.7.11.1" evidence="4 22"/>
<dbReference type="InterPro" id="IPR000719">
    <property type="entry name" value="Prot_kinase_dom"/>
</dbReference>
<accession>A0A9P0FMK6</accession>
<keyword evidence="15 22" id="KW-0460">Magnesium</keyword>